<dbReference type="InterPro" id="IPR022127">
    <property type="entry name" value="STIMATE/YPL162C"/>
</dbReference>
<gene>
    <name evidence="3" type="ORF">BCV69DRAFT_71933</name>
</gene>
<name>A0A316TYW1_9BASI</name>
<keyword evidence="2" id="KW-1133">Transmembrane helix</keyword>
<dbReference type="Proteomes" id="UP000245942">
    <property type="component" value="Unassembled WGS sequence"/>
</dbReference>
<feature type="transmembrane region" description="Helical" evidence="2">
    <location>
        <begin position="86"/>
        <end position="107"/>
    </location>
</feature>
<dbReference type="RefSeq" id="XP_025345562.1">
    <property type="nucleotide sequence ID" value="XM_025495479.1"/>
</dbReference>
<keyword evidence="4" id="KW-1185">Reference proteome</keyword>
<dbReference type="GeneID" id="37017213"/>
<dbReference type="Pfam" id="PF12400">
    <property type="entry name" value="STIMATE"/>
    <property type="match status" value="1"/>
</dbReference>
<evidence type="ECO:0008006" key="5">
    <source>
        <dbReference type="Google" id="ProtNLM"/>
    </source>
</evidence>
<dbReference type="PANTHER" id="PTHR31735">
    <property type="entry name" value="VACUOLAR MEMBRANE PROTEIN YPL162C"/>
    <property type="match status" value="1"/>
</dbReference>
<dbReference type="PANTHER" id="PTHR31735:SF1">
    <property type="entry name" value="VACUOLAR MEMBRANE PROTEIN YPL162C"/>
    <property type="match status" value="1"/>
</dbReference>
<reference evidence="3 4" key="1">
    <citation type="journal article" date="2018" name="Mol. Biol. Evol.">
        <title>Broad Genomic Sampling Reveals a Smut Pathogenic Ancestry of the Fungal Clade Ustilaginomycotina.</title>
        <authorList>
            <person name="Kijpornyongpan T."/>
            <person name="Mondo S.J."/>
            <person name="Barry K."/>
            <person name="Sandor L."/>
            <person name="Lee J."/>
            <person name="Lipzen A."/>
            <person name="Pangilinan J."/>
            <person name="LaButti K."/>
            <person name="Hainaut M."/>
            <person name="Henrissat B."/>
            <person name="Grigoriev I.V."/>
            <person name="Spatafora J.W."/>
            <person name="Aime M.C."/>
        </authorList>
    </citation>
    <scope>NUCLEOTIDE SEQUENCE [LARGE SCALE GENOMIC DNA]</scope>
    <source>
        <strain evidence="3 4">MCA 4718</strain>
    </source>
</reference>
<feature type="transmembrane region" description="Helical" evidence="2">
    <location>
        <begin position="44"/>
        <end position="65"/>
    </location>
</feature>
<dbReference type="EMBL" id="KZ819336">
    <property type="protein sequence ID" value="PWN18402.1"/>
    <property type="molecule type" value="Genomic_DNA"/>
</dbReference>
<proteinExistence type="predicted"/>
<feature type="compositionally biased region" description="Acidic residues" evidence="1">
    <location>
        <begin position="312"/>
        <end position="326"/>
    </location>
</feature>
<feature type="transmembrane region" description="Helical" evidence="2">
    <location>
        <begin position="113"/>
        <end position="134"/>
    </location>
</feature>
<dbReference type="GO" id="GO:0016020">
    <property type="term" value="C:membrane"/>
    <property type="evidence" value="ECO:0007669"/>
    <property type="project" value="TreeGrafter"/>
</dbReference>
<organism evidence="3 4">
    <name type="scientific">Pseudomicrostroma glucosiphilum</name>
    <dbReference type="NCBI Taxonomy" id="1684307"/>
    <lineage>
        <taxon>Eukaryota</taxon>
        <taxon>Fungi</taxon>
        <taxon>Dikarya</taxon>
        <taxon>Basidiomycota</taxon>
        <taxon>Ustilaginomycotina</taxon>
        <taxon>Exobasidiomycetes</taxon>
        <taxon>Microstromatales</taxon>
        <taxon>Microstromatales incertae sedis</taxon>
        <taxon>Pseudomicrostroma</taxon>
    </lineage>
</organism>
<keyword evidence="2" id="KW-0472">Membrane</keyword>
<dbReference type="AlphaFoldDB" id="A0A316TYW1"/>
<dbReference type="STRING" id="1684307.A0A316TYW1"/>
<keyword evidence="2" id="KW-0812">Transmembrane</keyword>
<feature type="transmembrane region" description="Helical" evidence="2">
    <location>
        <begin position="181"/>
        <end position="202"/>
    </location>
</feature>
<protein>
    <recommendedName>
        <fullName evidence="5">Vacuolar membrane protein</fullName>
    </recommendedName>
</protein>
<evidence type="ECO:0000313" key="4">
    <source>
        <dbReference type="Proteomes" id="UP000245942"/>
    </source>
</evidence>
<evidence type="ECO:0000313" key="3">
    <source>
        <dbReference type="EMBL" id="PWN18402.1"/>
    </source>
</evidence>
<feature type="compositionally biased region" description="Low complexity" evidence="1">
    <location>
        <begin position="364"/>
        <end position="375"/>
    </location>
</feature>
<evidence type="ECO:0000256" key="1">
    <source>
        <dbReference type="SAM" id="MobiDB-lite"/>
    </source>
</evidence>
<feature type="region of interest" description="Disordered" evidence="1">
    <location>
        <begin position="257"/>
        <end position="425"/>
    </location>
</feature>
<sequence>MDTLATLSSSVASASTSALASPSATPSPVIDHPDVDNGNCRLLGPFALILQGLMGIMVMGTLVWKRQREKPRRPWKIWILDITKQMLGQLFVHILNVALSTLVAHVGEENPCSLYFLNILIDTTLGVFIIYLTLRLTTHVLTDVWGLKGFVSGRYTDRSPKRAGRSKKGGRPKVAYWFRQLGMYFFALLVMKVIVTILFVLFPFLFALGRWILSLFGEAKNIQVLFVMCLFPLAMNTLQFWLVDSFLRHDPVKSKYSATRNGQEEDEGTQSANSSGIPAWGWSSSNNPSGGGDSPYQVGEDDESHDHLVDGLSEDEDDDEDVENDEEGHKRRNSVRRDVPQAQRQHLGLNEEPSKARLRSAPMSRTTSPSGTGSETEQHAYPPSDAASLNERDAPGGSSTRASSHSRGPSRVNSPASAGSTRGGR</sequence>
<feature type="compositionally biased region" description="Polar residues" evidence="1">
    <location>
        <begin position="397"/>
        <end position="425"/>
    </location>
</feature>
<evidence type="ECO:0000256" key="2">
    <source>
        <dbReference type="SAM" id="Phobius"/>
    </source>
</evidence>
<accession>A0A316TYW1</accession>
<feature type="transmembrane region" description="Helical" evidence="2">
    <location>
        <begin position="222"/>
        <end position="243"/>
    </location>
</feature>
<dbReference type="OrthoDB" id="431202at2759"/>